<dbReference type="Proteomes" id="UP000499080">
    <property type="component" value="Unassembled WGS sequence"/>
</dbReference>
<organism evidence="1 2">
    <name type="scientific">Araneus ventricosus</name>
    <name type="common">Orbweaver spider</name>
    <name type="synonym">Epeira ventricosa</name>
    <dbReference type="NCBI Taxonomy" id="182803"/>
    <lineage>
        <taxon>Eukaryota</taxon>
        <taxon>Metazoa</taxon>
        <taxon>Ecdysozoa</taxon>
        <taxon>Arthropoda</taxon>
        <taxon>Chelicerata</taxon>
        <taxon>Arachnida</taxon>
        <taxon>Araneae</taxon>
        <taxon>Araneomorphae</taxon>
        <taxon>Entelegynae</taxon>
        <taxon>Araneoidea</taxon>
        <taxon>Araneidae</taxon>
        <taxon>Araneus</taxon>
    </lineage>
</organism>
<keyword evidence="2" id="KW-1185">Reference proteome</keyword>
<dbReference type="AlphaFoldDB" id="A0A4Y2HZX6"/>
<evidence type="ECO:0000313" key="1">
    <source>
        <dbReference type="EMBL" id="GBM71124.1"/>
    </source>
</evidence>
<accession>A0A4Y2HZX6</accession>
<comment type="caution">
    <text evidence="1">The sequence shown here is derived from an EMBL/GenBank/DDBJ whole genome shotgun (WGS) entry which is preliminary data.</text>
</comment>
<reference evidence="1 2" key="1">
    <citation type="journal article" date="2019" name="Sci. Rep.">
        <title>Orb-weaving spider Araneus ventricosus genome elucidates the spidroin gene catalogue.</title>
        <authorList>
            <person name="Kono N."/>
            <person name="Nakamura H."/>
            <person name="Ohtoshi R."/>
            <person name="Moran D.A.P."/>
            <person name="Shinohara A."/>
            <person name="Yoshida Y."/>
            <person name="Fujiwara M."/>
            <person name="Mori M."/>
            <person name="Tomita M."/>
            <person name="Arakawa K."/>
        </authorList>
    </citation>
    <scope>NUCLEOTIDE SEQUENCE [LARGE SCALE GENOMIC DNA]</scope>
</reference>
<evidence type="ECO:0000313" key="2">
    <source>
        <dbReference type="Proteomes" id="UP000499080"/>
    </source>
</evidence>
<dbReference type="OrthoDB" id="6472424at2759"/>
<proteinExistence type="predicted"/>
<gene>
    <name evidence="1" type="ORF">AVEN_173875_1</name>
</gene>
<protein>
    <submittedName>
        <fullName evidence="1">Uncharacterized protein</fullName>
    </submittedName>
</protein>
<name>A0A4Y2HZX6_ARAVE</name>
<dbReference type="EMBL" id="BGPR01002293">
    <property type="protein sequence ID" value="GBM71124.1"/>
    <property type="molecule type" value="Genomic_DNA"/>
</dbReference>
<sequence>MRVAYADCPLDVRESLAVQFFVKAIKDEDTQLSTRLMDFTDLKSAFAYTMKYEAAKTASEISMHARSIKVEDNTGKEKDEKFKSLLGALEKLLGRLAAGKRLSMFVTILFHPWFNIHYLRFSFVCAADVCSLVAGEPSTFIRLYYTTSKIQNYTK</sequence>